<feature type="domain" description="UspA" evidence="5">
    <location>
        <begin position="4"/>
        <end position="151"/>
    </location>
</feature>
<protein>
    <submittedName>
        <fullName evidence="6">Universal stress protein</fullName>
    </submittedName>
</protein>
<sequence>MKQFKNILLVLDGNSNPKLALTRAFELAKANKAHLKIIDVLENLAPEIQFGTASELTKLILEKQDLMDQAILSRKTEIQNTINSFNLDNISISSDVLNGKPYFEIIREVLRFNFDLVIKNAEGEAGLMCGILGSNDIHLIRNCICPVWLIKPDQSIKFNRILAAVDTNPFSNNEEEDLMNRKIVDLALSLARKEHSELHVLHVWDFIGNSRLNSWGANIPGLKLKEFKAKEKIYRKESLNQLISLFSFNDVNSKAHLIEGDPKKEIAKFAKDKNIDLLVMGTVGRSGIPGLIIGNTAETILNKINCSLLTIKPDGFISPITLENEN</sequence>
<dbReference type="Pfam" id="PF00582">
    <property type="entry name" value="Usp"/>
    <property type="match status" value="2"/>
</dbReference>
<comment type="function">
    <text evidence="4">Required for resistance to DNA-damaging agents.</text>
</comment>
<dbReference type="InterPro" id="IPR006015">
    <property type="entry name" value="Universal_stress_UspA"/>
</dbReference>
<evidence type="ECO:0000256" key="4">
    <source>
        <dbReference type="ARBA" id="ARBA00037131"/>
    </source>
</evidence>
<feature type="domain" description="UspA" evidence="5">
    <location>
        <begin position="158"/>
        <end position="312"/>
    </location>
</feature>
<evidence type="ECO:0000259" key="5">
    <source>
        <dbReference type="Pfam" id="PF00582"/>
    </source>
</evidence>
<dbReference type="PRINTS" id="PR01438">
    <property type="entry name" value="UNVRSLSTRESS"/>
</dbReference>
<evidence type="ECO:0000256" key="3">
    <source>
        <dbReference type="ARBA" id="ARBA00022490"/>
    </source>
</evidence>
<dbReference type="PANTHER" id="PTHR47892">
    <property type="entry name" value="UNIVERSAL STRESS PROTEIN E"/>
    <property type="match status" value="1"/>
</dbReference>
<comment type="similarity">
    <text evidence="2">Belongs to the universal stress protein A family.</text>
</comment>
<evidence type="ECO:0000313" key="7">
    <source>
        <dbReference type="Proteomes" id="UP000594688"/>
    </source>
</evidence>
<dbReference type="Proteomes" id="UP000594688">
    <property type="component" value="Chromosome"/>
</dbReference>
<evidence type="ECO:0000256" key="1">
    <source>
        <dbReference type="ARBA" id="ARBA00004496"/>
    </source>
</evidence>
<evidence type="ECO:0000313" key="6">
    <source>
        <dbReference type="EMBL" id="QPJ62045.1"/>
    </source>
</evidence>
<dbReference type="SUPFAM" id="SSF52402">
    <property type="entry name" value="Adenine nucleotide alpha hydrolases-like"/>
    <property type="match status" value="2"/>
</dbReference>
<dbReference type="GO" id="GO:0005737">
    <property type="term" value="C:cytoplasm"/>
    <property type="evidence" value="ECO:0007669"/>
    <property type="project" value="UniProtKB-SubCell"/>
</dbReference>
<gene>
    <name evidence="6" type="ORF">G3M70_09250</name>
</gene>
<dbReference type="KEGG" id="nli:G3M70_09250"/>
<dbReference type="PANTHER" id="PTHR47892:SF1">
    <property type="entry name" value="UNIVERSAL STRESS PROTEIN E"/>
    <property type="match status" value="1"/>
</dbReference>
<proteinExistence type="inferred from homology"/>
<dbReference type="EMBL" id="CP048685">
    <property type="protein sequence ID" value="QPJ62045.1"/>
    <property type="molecule type" value="Genomic_DNA"/>
</dbReference>
<dbReference type="CDD" id="cd00293">
    <property type="entry name" value="USP-like"/>
    <property type="match status" value="1"/>
</dbReference>
<name>A0A7T0FZZ2_9BACT</name>
<organism evidence="6 7">
    <name type="scientific">Candidatus Nitronauta litoralis</name>
    <dbReference type="NCBI Taxonomy" id="2705533"/>
    <lineage>
        <taxon>Bacteria</taxon>
        <taxon>Pseudomonadati</taxon>
        <taxon>Nitrospinota/Tectimicrobiota group</taxon>
        <taxon>Nitrospinota</taxon>
        <taxon>Nitrospinia</taxon>
        <taxon>Nitrospinales</taxon>
        <taxon>Nitrospinaceae</taxon>
        <taxon>Candidatus Nitronauta</taxon>
    </lineage>
</organism>
<dbReference type="InterPro" id="IPR006016">
    <property type="entry name" value="UspA"/>
</dbReference>
<accession>A0A7T0FZZ2</accession>
<dbReference type="Gene3D" id="3.40.50.12370">
    <property type="match status" value="1"/>
</dbReference>
<dbReference type="AlphaFoldDB" id="A0A7T0FZZ2"/>
<keyword evidence="3" id="KW-0963">Cytoplasm</keyword>
<reference evidence="6 7" key="1">
    <citation type="submission" date="2020-02" db="EMBL/GenBank/DDBJ databases">
        <title>Genomic and physiological characterization of two novel Nitrospinaceae genera.</title>
        <authorList>
            <person name="Mueller A.J."/>
            <person name="Jung M.-Y."/>
            <person name="Strachan C.R."/>
            <person name="Herbold C.W."/>
            <person name="Kirkegaard R.H."/>
            <person name="Daims H."/>
        </authorList>
    </citation>
    <scope>NUCLEOTIDE SEQUENCE [LARGE SCALE GENOMIC DNA]</scope>
    <source>
        <strain evidence="6">EB</strain>
    </source>
</reference>
<evidence type="ECO:0000256" key="2">
    <source>
        <dbReference type="ARBA" id="ARBA00008791"/>
    </source>
</evidence>
<comment type="subcellular location">
    <subcellularLocation>
        <location evidence="1">Cytoplasm</location>
    </subcellularLocation>
</comment>